<keyword evidence="2" id="KW-1185">Reference proteome</keyword>
<dbReference type="Proteomes" id="UP001139308">
    <property type="component" value="Unassembled WGS sequence"/>
</dbReference>
<proteinExistence type="predicted"/>
<protein>
    <submittedName>
        <fullName evidence="1">Uncharacterized protein</fullName>
    </submittedName>
</protein>
<dbReference type="EMBL" id="JAKLJA010000001">
    <property type="protein sequence ID" value="MCG5072177.1"/>
    <property type="molecule type" value="Genomic_DNA"/>
</dbReference>
<evidence type="ECO:0000313" key="2">
    <source>
        <dbReference type="Proteomes" id="UP001139308"/>
    </source>
</evidence>
<sequence>MHKRWLTPSATDAVGAIGSSKSIAPLSVCFRSALPSAEVQGKREQHDKNNENRLGEALSLFGKWAESKNGRNDCNKEKCN</sequence>
<evidence type="ECO:0000313" key="1">
    <source>
        <dbReference type="EMBL" id="MCG5072177.1"/>
    </source>
</evidence>
<accession>A0A9X1RLR7</accession>
<gene>
    <name evidence="1" type="ORF">L5014_02180</name>
</gene>
<dbReference type="RefSeq" id="WP_238461930.1">
    <property type="nucleotide sequence ID" value="NZ_JAKLJA010000001.1"/>
</dbReference>
<name>A0A9X1RLR7_9BURK</name>
<reference evidence="1" key="1">
    <citation type="submission" date="2022-01" db="EMBL/GenBank/DDBJ databases">
        <title>Genome sequence and assembly of Parabukholderia sp. RG36.</title>
        <authorList>
            <person name="Chhetri G."/>
        </authorList>
    </citation>
    <scope>NUCLEOTIDE SEQUENCE</scope>
    <source>
        <strain evidence="1">RG36</strain>
    </source>
</reference>
<comment type="caution">
    <text evidence="1">The sequence shown here is derived from an EMBL/GenBank/DDBJ whole genome shotgun (WGS) entry which is preliminary data.</text>
</comment>
<organism evidence="1 2">
    <name type="scientific">Paraburkholderia tagetis</name>
    <dbReference type="NCBI Taxonomy" id="2913261"/>
    <lineage>
        <taxon>Bacteria</taxon>
        <taxon>Pseudomonadati</taxon>
        <taxon>Pseudomonadota</taxon>
        <taxon>Betaproteobacteria</taxon>
        <taxon>Burkholderiales</taxon>
        <taxon>Burkholderiaceae</taxon>
        <taxon>Paraburkholderia</taxon>
    </lineage>
</organism>
<dbReference type="AlphaFoldDB" id="A0A9X1RLR7"/>